<protein>
    <recommendedName>
        <fullName evidence="6">DUF202 domain-containing protein</fullName>
    </recommendedName>
</protein>
<evidence type="ECO:0000256" key="3">
    <source>
        <dbReference type="ARBA" id="ARBA00022989"/>
    </source>
</evidence>
<dbReference type="Pfam" id="PF02656">
    <property type="entry name" value="DUF202"/>
    <property type="match status" value="1"/>
</dbReference>
<evidence type="ECO:0000313" key="8">
    <source>
        <dbReference type="Proteomes" id="UP000176191"/>
    </source>
</evidence>
<feature type="transmembrane region" description="Helical" evidence="5">
    <location>
        <begin position="36"/>
        <end position="58"/>
    </location>
</feature>
<organism evidence="7 8">
    <name type="scientific">Candidatus Collierbacteria bacterium RIFOXYA2_FULL_46_10</name>
    <dbReference type="NCBI Taxonomy" id="1817726"/>
    <lineage>
        <taxon>Bacteria</taxon>
        <taxon>Candidatus Collieribacteriota</taxon>
    </lineage>
</organism>
<dbReference type="InterPro" id="IPR003807">
    <property type="entry name" value="DUF202"/>
</dbReference>
<dbReference type="GO" id="GO:0012505">
    <property type="term" value="C:endomembrane system"/>
    <property type="evidence" value="ECO:0007669"/>
    <property type="project" value="UniProtKB-SubCell"/>
</dbReference>
<comment type="caution">
    <text evidence="7">The sequence shown here is derived from an EMBL/GenBank/DDBJ whole genome shotgun (WGS) entry which is preliminary data.</text>
</comment>
<evidence type="ECO:0000256" key="5">
    <source>
        <dbReference type="SAM" id="Phobius"/>
    </source>
</evidence>
<keyword evidence="2 5" id="KW-0812">Transmembrane</keyword>
<accession>A0A1F5F3Z1</accession>
<dbReference type="Proteomes" id="UP000176191">
    <property type="component" value="Unassembled WGS sequence"/>
</dbReference>
<evidence type="ECO:0000256" key="4">
    <source>
        <dbReference type="ARBA" id="ARBA00023136"/>
    </source>
</evidence>
<evidence type="ECO:0000313" key="7">
    <source>
        <dbReference type="EMBL" id="OGD74296.1"/>
    </source>
</evidence>
<gene>
    <name evidence="7" type="ORF">A2228_02025</name>
</gene>
<reference evidence="7 8" key="1">
    <citation type="journal article" date="2016" name="Nat. Commun.">
        <title>Thousands of microbial genomes shed light on interconnected biogeochemical processes in an aquifer system.</title>
        <authorList>
            <person name="Anantharaman K."/>
            <person name="Brown C.T."/>
            <person name="Hug L.A."/>
            <person name="Sharon I."/>
            <person name="Castelle C.J."/>
            <person name="Probst A.J."/>
            <person name="Thomas B.C."/>
            <person name="Singh A."/>
            <person name="Wilkins M.J."/>
            <person name="Karaoz U."/>
            <person name="Brodie E.L."/>
            <person name="Williams K.H."/>
            <person name="Hubbard S.S."/>
            <person name="Banfield J.F."/>
        </authorList>
    </citation>
    <scope>NUCLEOTIDE SEQUENCE [LARGE SCALE GENOMIC DNA]</scope>
</reference>
<evidence type="ECO:0000256" key="1">
    <source>
        <dbReference type="ARBA" id="ARBA00004127"/>
    </source>
</evidence>
<feature type="transmembrane region" description="Helical" evidence="5">
    <location>
        <begin position="64"/>
        <end position="85"/>
    </location>
</feature>
<keyword evidence="3 5" id="KW-1133">Transmembrane helix</keyword>
<dbReference type="AlphaFoldDB" id="A0A1F5F3Z1"/>
<feature type="domain" description="DUF202" evidence="6">
    <location>
        <begin position="27"/>
        <end position="88"/>
    </location>
</feature>
<comment type="subcellular location">
    <subcellularLocation>
        <location evidence="1">Endomembrane system</location>
        <topology evidence="1">Multi-pass membrane protein</topology>
    </subcellularLocation>
</comment>
<evidence type="ECO:0000256" key="2">
    <source>
        <dbReference type="ARBA" id="ARBA00022692"/>
    </source>
</evidence>
<evidence type="ECO:0000259" key="6">
    <source>
        <dbReference type="Pfam" id="PF02656"/>
    </source>
</evidence>
<keyword evidence="4 5" id="KW-0472">Membrane</keyword>
<name>A0A1F5F3Z1_9BACT</name>
<dbReference type="EMBL" id="MFAK01000037">
    <property type="protein sequence ID" value="OGD74296.1"/>
    <property type="molecule type" value="Genomic_DNA"/>
</dbReference>
<sequence length="93" mass="10492">MSPRYATVRDHNHAIRLVIKDPLSADRTILANERTFLAYIRTAVTLLVAGLSLISFFPSNLVKFIGIISLVPTIIIFSVGARRYYYLKHSLNS</sequence>
<proteinExistence type="predicted"/>